<dbReference type="Proteomes" id="UP000232673">
    <property type="component" value="Unassembled WGS sequence"/>
</dbReference>
<protein>
    <submittedName>
        <fullName evidence="1">Uncharacterized protein</fullName>
    </submittedName>
</protein>
<name>A0A2N0U053_9FLAO</name>
<accession>A0A2N0U053</accession>
<dbReference type="EMBL" id="LKTS01000005">
    <property type="protein sequence ID" value="PKD20381.1"/>
    <property type="molecule type" value="Genomic_DNA"/>
</dbReference>
<gene>
    <name evidence="1" type="ORF">APR41_13965</name>
</gene>
<evidence type="ECO:0000313" key="1">
    <source>
        <dbReference type="EMBL" id="PKD20381.1"/>
    </source>
</evidence>
<sequence>MTRDKFLDTYACHINFIIGDNGNNIFYLRTIYRLLFYLNTAKVQFASDESLKTFKIFESLGKNKFWSFPDHHLISIYTCQFVKNNTDT</sequence>
<dbReference type="AlphaFoldDB" id="A0A2N0U053"/>
<reference evidence="1 2" key="1">
    <citation type="submission" date="2015-10" db="EMBL/GenBank/DDBJ databases">
        <title>Draft genome sequence of Salegentibacter salinarum KCTC 12975.</title>
        <authorList>
            <person name="Lin W."/>
            <person name="Zheng Q."/>
        </authorList>
    </citation>
    <scope>NUCLEOTIDE SEQUENCE [LARGE SCALE GENOMIC DNA]</scope>
    <source>
        <strain evidence="1 2">KCTC 12975</strain>
    </source>
</reference>
<comment type="caution">
    <text evidence="1">The sequence shown here is derived from an EMBL/GenBank/DDBJ whole genome shotgun (WGS) entry which is preliminary data.</text>
</comment>
<organism evidence="1 2">
    <name type="scientific">Salegentibacter salinarum</name>
    <dbReference type="NCBI Taxonomy" id="447422"/>
    <lineage>
        <taxon>Bacteria</taxon>
        <taxon>Pseudomonadati</taxon>
        <taxon>Bacteroidota</taxon>
        <taxon>Flavobacteriia</taxon>
        <taxon>Flavobacteriales</taxon>
        <taxon>Flavobacteriaceae</taxon>
        <taxon>Salegentibacter</taxon>
    </lineage>
</organism>
<proteinExistence type="predicted"/>
<evidence type="ECO:0000313" key="2">
    <source>
        <dbReference type="Proteomes" id="UP000232673"/>
    </source>
</evidence>
<keyword evidence="2" id="KW-1185">Reference proteome</keyword>